<keyword evidence="2" id="KW-1185">Reference proteome</keyword>
<evidence type="ECO:0000313" key="1">
    <source>
        <dbReference type="EMBL" id="KAK9001478.1"/>
    </source>
</evidence>
<dbReference type="EMBL" id="JBBPBN010000036">
    <property type="protein sequence ID" value="KAK9001478.1"/>
    <property type="molecule type" value="Genomic_DNA"/>
</dbReference>
<sequence length="154" mass="16964">MTRLNPSTSLLQVFNCGEVLEDAWRVPYVVEIDIGVSRHVYDHQDFVVGYKAHIYCKASREDAFLNDVNWWENPLLCFTSDHIIPCWSPTSLGEIKFNVDSATSVGSTDCGGVLRTSEGEVGAMFSGPVPIFVAGSAEVYAIKAMLTVFIVLVI</sequence>
<accession>A0ABR2QLC7</accession>
<reference evidence="1 2" key="1">
    <citation type="journal article" date="2024" name="G3 (Bethesda)">
        <title>Genome assembly of Hibiscus sabdariffa L. provides insights into metabolisms of medicinal natural products.</title>
        <authorList>
            <person name="Kim T."/>
        </authorList>
    </citation>
    <scope>NUCLEOTIDE SEQUENCE [LARGE SCALE GENOMIC DNA]</scope>
    <source>
        <strain evidence="1">TK-2024</strain>
        <tissue evidence="1">Old leaves</tissue>
    </source>
</reference>
<proteinExistence type="predicted"/>
<gene>
    <name evidence="1" type="ORF">V6N11_083261</name>
</gene>
<dbReference type="Proteomes" id="UP001396334">
    <property type="component" value="Unassembled WGS sequence"/>
</dbReference>
<protein>
    <submittedName>
        <fullName evidence="1">Uncharacterized protein</fullName>
    </submittedName>
</protein>
<comment type="caution">
    <text evidence="1">The sequence shown here is derived from an EMBL/GenBank/DDBJ whole genome shotgun (WGS) entry which is preliminary data.</text>
</comment>
<evidence type="ECO:0000313" key="2">
    <source>
        <dbReference type="Proteomes" id="UP001396334"/>
    </source>
</evidence>
<name>A0ABR2QLC7_9ROSI</name>
<organism evidence="1 2">
    <name type="scientific">Hibiscus sabdariffa</name>
    <name type="common">roselle</name>
    <dbReference type="NCBI Taxonomy" id="183260"/>
    <lineage>
        <taxon>Eukaryota</taxon>
        <taxon>Viridiplantae</taxon>
        <taxon>Streptophyta</taxon>
        <taxon>Embryophyta</taxon>
        <taxon>Tracheophyta</taxon>
        <taxon>Spermatophyta</taxon>
        <taxon>Magnoliopsida</taxon>
        <taxon>eudicotyledons</taxon>
        <taxon>Gunneridae</taxon>
        <taxon>Pentapetalae</taxon>
        <taxon>rosids</taxon>
        <taxon>malvids</taxon>
        <taxon>Malvales</taxon>
        <taxon>Malvaceae</taxon>
        <taxon>Malvoideae</taxon>
        <taxon>Hibiscus</taxon>
    </lineage>
</organism>